<feature type="transmembrane region" description="Helical" evidence="8">
    <location>
        <begin position="894"/>
        <end position="917"/>
    </location>
</feature>
<keyword evidence="6" id="KW-0175">Coiled coil</keyword>
<dbReference type="GO" id="GO:0006817">
    <property type="term" value="P:phosphate ion transport"/>
    <property type="evidence" value="ECO:0007669"/>
    <property type="project" value="TreeGrafter"/>
</dbReference>
<dbReference type="PANTHER" id="PTHR10783">
    <property type="entry name" value="XENOTROPIC AND POLYTROPIC RETROVIRUS RECEPTOR 1-RELATED"/>
    <property type="match status" value="1"/>
</dbReference>
<comment type="similarity">
    <text evidence="2">Belongs to the SYG1 (TC 2.A.94) family.</text>
</comment>
<evidence type="ECO:0000256" key="2">
    <source>
        <dbReference type="ARBA" id="ARBA00009665"/>
    </source>
</evidence>
<keyword evidence="5 8" id="KW-0472">Membrane</keyword>
<dbReference type="Pfam" id="PF03105">
    <property type="entry name" value="SPX"/>
    <property type="match status" value="1"/>
</dbReference>
<dbReference type="PROSITE" id="PS51380">
    <property type="entry name" value="EXS"/>
    <property type="match status" value="1"/>
</dbReference>
<evidence type="ECO:0000256" key="8">
    <source>
        <dbReference type="SAM" id="Phobius"/>
    </source>
</evidence>
<dbReference type="InterPro" id="IPR004342">
    <property type="entry name" value="EXS_C"/>
</dbReference>
<evidence type="ECO:0000256" key="6">
    <source>
        <dbReference type="SAM" id="Coils"/>
    </source>
</evidence>
<feature type="transmembrane region" description="Helical" evidence="8">
    <location>
        <begin position="744"/>
        <end position="765"/>
    </location>
</feature>
<dbReference type="EMBL" id="KE361645">
    <property type="protein sequence ID" value="EPQ26342.1"/>
    <property type="molecule type" value="Genomic_DNA"/>
</dbReference>
<evidence type="ECO:0000256" key="3">
    <source>
        <dbReference type="ARBA" id="ARBA00022692"/>
    </source>
</evidence>
<evidence type="ECO:0000313" key="11">
    <source>
        <dbReference type="EMBL" id="EPQ26342.1"/>
    </source>
</evidence>
<dbReference type="OrthoDB" id="9970435at2759"/>
<feature type="compositionally biased region" description="Low complexity" evidence="7">
    <location>
        <begin position="237"/>
        <end position="275"/>
    </location>
</feature>
<evidence type="ECO:0000256" key="1">
    <source>
        <dbReference type="ARBA" id="ARBA00004141"/>
    </source>
</evidence>
<feature type="region of interest" description="Disordered" evidence="7">
    <location>
        <begin position="448"/>
        <end position="482"/>
    </location>
</feature>
<reference evidence="11 12" key="1">
    <citation type="journal article" date="2013" name="Plant Cell">
        <title>The transition from a phytopathogenic smut ancestor to an anamorphic biocontrol agent deciphered by comparative whole-genome analysis.</title>
        <authorList>
            <person name="Lefebvre F."/>
            <person name="Joly D.L."/>
            <person name="Labbe C."/>
            <person name="Teichmann B."/>
            <person name="Linning R."/>
            <person name="Belzile F."/>
            <person name="Bakkeren G."/>
            <person name="Belanger R.R."/>
        </authorList>
    </citation>
    <scope>NUCLEOTIDE SEQUENCE [LARGE SCALE GENOMIC DNA]</scope>
    <source>
        <strain evidence="11 12">PF-1</strain>
    </source>
</reference>
<dbReference type="GO" id="GO:0005886">
    <property type="term" value="C:plasma membrane"/>
    <property type="evidence" value="ECO:0007669"/>
    <property type="project" value="TreeGrafter"/>
</dbReference>
<evidence type="ECO:0000259" key="10">
    <source>
        <dbReference type="PROSITE" id="PS51382"/>
    </source>
</evidence>
<feature type="compositionally biased region" description="Acidic residues" evidence="7">
    <location>
        <begin position="1025"/>
        <end position="1035"/>
    </location>
</feature>
<dbReference type="GeneID" id="19320070"/>
<dbReference type="GO" id="GO:0000822">
    <property type="term" value="F:inositol hexakisphosphate binding"/>
    <property type="evidence" value="ECO:0007669"/>
    <property type="project" value="TreeGrafter"/>
</dbReference>
<dbReference type="PROSITE" id="PS51382">
    <property type="entry name" value="SPX"/>
    <property type="match status" value="1"/>
</dbReference>
<feature type="region of interest" description="Disordered" evidence="7">
    <location>
        <begin position="1010"/>
        <end position="1042"/>
    </location>
</feature>
<keyword evidence="4 8" id="KW-1133">Transmembrane helix</keyword>
<dbReference type="PANTHER" id="PTHR10783:SF103">
    <property type="entry name" value="SOLUTE CARRIER FAMILY 53 MEMBER 1"/>
    <property type="match status" value="1"/>
</dbReference>
<name>A0A061H194_9BASI</name>
<dbReference type="eggNOG" id="KOG1162">
    <property type="taxonomic scope" value="Eukaryota"/>
</dbReference>
<protein>
    <recommendedName>
        <fullName evidence="13">SPX domain-containing protein</fullName>
    </recommendedName>
</protein>
<feature type="region of interest" description="Disordered" evidence="7">
    <location>
        <begin position="48"/>
        <end position="145"/>
    </location>
</feature>
<evidence type="ECO:0008006" key="13">
    <source>
        <dbReference type="Google" id="ProtNLM"/>
    </source>
</evidence>
<dbReference type="RefSeq" id="XP_007881719.1">
    <property type="nucleotide sequence ID" value="XM_007883528.1"/>
</dbReference>
<feature type="compositionally biased region" description="Polar residues" evidence="7">
    <location>
        <begin position="419"/>
        <end position="430"/>
    </location>
</feature>
<evidence type="ECO:0000256" key="5">
    <source>
        <dbReference type="ARBA" id="ARBA00023136"/>
    </source>
</evidence>
<feature type="transmembrane region" description="Helical" evidence="8">
    <location>
        <begin position="713"/>
        <end position="732"/>
    </location>
</feature>
<feature type="compositionally biased region" description="Low complexity" evidence="7">
    <location>
        <begin position="1112"/>
        <end position="1126"/>
    </location>
</feature>
<dbReference type="AlphaFoldDB" id="A0A061H194"/>
<feature type="domain" description="SPX" evidence="10">
    <location>
        <begin position="1"/>
        <end position="575"/>
    </location>
</feature>
<feature type="region of interest" description="Disordered" evidence="7">
    <location>
        <begin position="164"/>
        <end position="299"/>
    </location>
</feature>
<dbReference type="Proteomes" id="UP000053664">
    <property type="component" value="Unassembled WGS sequence"/>
</dbReference>
<accession>A0A061H194</accession>
<feature type="domain" description="EXS" evidence="9">
    <location>
        <begin position="824"/>
        <end position="1019"/>
    </location>
</feature>
<evidence type="ECO:0000313" key="12">
    <source>
        <dbReference type="Proteomes" id="UP000053664"/>
    </source>
</evidence>
<feature type="region of interest" description="Disordered" evidence="7">
    <location>
        <begin position="395"/>
        <end position="436"/>
    </location>
</feature>
<feature type="compositionally biased region" description="Acidic residues" evidence="7">
    <location>
        <begin position="166"/>
        <end position="176"/>
    </location>
</feature>
<dbReference type="CDD" id="cd14475">
    <property type="entry name" value="SPX_SYG1_like"/>
    <property type="match status" value="1"/>
</dbReference>
<gene>
    <name evidence="11" type="ORF">PFL1_05990</name>
</gene>
<feature type="coiled-coil region" evidence="6">
    <location>
        <begin position="348"/>
        <end position="375"/>
    </location>
</feature>
<organism evidence="11 12">
    <name type="scientific">Pseudozyma flocculosa PF-1</name>
    <dbReference type="NCBI Taxonomy" id="1277687"/>
    <lineage>
        <taxon>Eukaryota</taxon>
        <taxon>Fungi</taxon>
        <taxon>Dikarya</taxon>
        <taxon>Basidiomycota</taxon>
        <taxon>Ustilaginomycotina</taxon>
        <taxon>Ustilaginomycetes</taxon>
        <taxon>Ustilaginales</taxon>
        <taxon>Ustilaginaceae</taxon>
        <taxon>Pseudozyma</taxon>
    </lineage>
</organism>
<sequence>MKFARYLEENTVPEWKKVYIEYRGLKKLIKRVAEHRQARLQYEQHLGLHDNDNDQHHGYSASGTSTSHRDADALRRRNNNSNSPGSGADYSSNDDATLAPPHPGTSLANSDGSKQRSDYGGVARRSDAAANVGDDAAPSGVRLPPVSLVGTNLRLAGSDPNVVEEGLLDDQDEVPDLEAQVPKVGSIGKGAADVSRKASGHSLTRDSLTVADGRTGSGAGGRGPSPEPDSERRSEQQRQQQHQGQSQESSQQPQQPPRQDSSPKRQQPPQEAPSTARPPPSPRKPQKSGSATKLKAKKVKHAYPTTLDDLIASAFDAEERKMFQACDAELEKITVFYAARELDAAHKYAQLARQLQELAEHRREYRARHRIAKTENPIAGRARKRLSQMFGALPPSVRESVRPSGEMSRDGAQADGLAATSNDGRISQSGDRGKMSIDGQLSAFDAATTTDSKHELNGKAAAARSSGFDDGASGIEDDEGQRRREQALAKMQKSLRGWDDETDRAIRLQNRAAAMSHNPEAYYAARKKLKAAVLEYYKFLETLSNYRILNRTGFAKVMKKFSKTTGVPCADAYYEARVAPSVLVTSKRLDNLMKSTEEIYTAYFEHGNRKEALNRLRTRDDTTTHHFSVFRSGLYLGIALCATVGGLVEAMKPEVQRRIPQWPALLRVYGAEFIPTLFALLFGLNLAWWHEVRINTVFIFEWDVRHTMDHRQFFEIPALLMLLLSLCFWVSFLDPFPSAIAPTTWPTVWLVIFVVVLLNPLPILYRQSRIWFVRSLLRVFSAGYKRVEFRDFFLGDELNSIAWTISNLWYFGCEWRHDWAVPDRCAPNSTFWTAALLSVPAVLRLGQCVRRWVDSERRTHLHLVNAAKYSSAVLNNFFYIRYRRNGSQWGSGDMAAWLLFASIYSVFHVSWDLLMDWSLLRRRSRHFLLRDEISFPQGVYYAFMAVDVVVRCNWFIYLLPGPASVTLRSFLAALVEMVRRACWNVLRVENEQIGNTDSFKIVRDLPLPYQQKRHRDGGSGGGDGGSDEGDDDGGSETEKRYKEGIFASIRLSSLGRKKSRIAPPTRPELDTAPVQGEVVSPLPPSTPRGDGNGSTSPRSRVAGDDDDDAEGGDAAATTTTTTGRPAGKQRTKSETILERLRDSLVPDSKVYGDRLDERAATKGRTGRDYTPRELADSDSESGTDEAT</sequence>
<feature type="compositionally biased region" description="Acidic residues" evidence="7">
    <location>
        <begin position="1176"/>
        <end position="1187"/>
    </location>
</feature>
<evidence type="ECO:0000259" key="9">
    <source>
        <dbReference type="PROSITE" id="PS51380"/>
    </source>
</evidence>
<comment type="subcellular location">
    <subcellularLocation>
        <location evidence="1">Membrane</location>
        <topology evidence="1">Multi-pass membrane protein</topology>
    </subcellularLocation>
</comment>
<dbReference type="KEGG" id="pfp:PFL1_05990"/>
<keyword evidence="3 8" id="KW-0812">Transmembrane</keyword>
<feature type="transmembrane region" description="Helical" evidence="8">
    <location>
        <begin position="668"/>
        <end position="689"/>
    </location>
</feature>
<feature type="compositionally biased region" description="Basic and acidic residues" evidence="7">
    <location>
        <begin position="48"/>
        <end position="57"/>
    </location>
</feature>
<evidence type="ECO:0000256" key="4">
    <source>
        <dbReference type="ARBA" id="ARBA00022989"/>
    </source>
</evidence>
<dbReference type="InterPro" id="IPR004331">
    <property type="entry name" value="SPX_dom"/>
</dbReference>
<evidence type="ECO:0000256" key="7">
    <source>
        <dbReference type="SAM" id="MobiDB-lite"/>
    </source>
</evidence>
<dbReference type="HOGENOM" id="CLU_006116_0_0_1"/>
<dbReference type="GO" id="GO:0016036">
    <property type="term" value="P:cellular response to phosphate starvation"/>
    <property type="evidence" value="ECO:0007669"/>
    <property type="project" value="TreeGrafter"/>
</dbReference>
<feature type="compositionally biased region" description="Basic and acidic residues" evidence="7">
    <location>
        <begin position="1131"/>
        <end position="1175"/>
    </location>
</feature>
<dbReference type="Pfam" id="PF03124">
    <property type="entry name" value="EXS"/>
    <property type="match status" value="1"/>
</dbReference>
<proteinExistence type="inferred from homology"/>
<dbReference type="GO" id="GO:0005794">
    <property type="term" value="C:Golgi apparatus"/>
    <property type="evidence" value="ECO:0007669"/>
    <property type="project" value="TreeGrafter"/>
</dbReference>
<feature type="region of interest" description="Disordered" evidence="7">
    <location>
        <begin position="1056"/>
        <end position="1187"/>
    </location>
</feature>